<protein>
    <submittedName>
        <fullName evidence="1 2">Uncharacterized protein</fullName>
    </submittedName>
</protein>
<proteinExistence type="predicted"/>
<gene>
    <name evidence="1" type="ORF">PHYPA_024448</name>
</gene>
<accession>A0A2K1IZE1</accession>
<reference evidence="1 3" key="2">
    <citation type="journal article" date="2018" name="Plant J.">
        <title>The Physcomitrella patens chromosome-scale assembly reveals moss genome structure and evolution.</title>
        <authorList>
            <person name="Lang D."/>
            <person name="Ullrich K.K."/>
            <person name="Murat F."/>
            <person name="Fuchs J."/>
            <person name="Jenkins J."/>
            <person name="Haas F.B."/>
            <person name="Piednoel M."/>
            <person name="Gundlach H."/>
            <person name="Van Bel M."/>
            <person name="Meyberg R."/>
            <person name="Vives C."/>
            <person name="Morata J."/>
            <person name="Symeonidi A."/>
            <person name="Hiss M."/>
            <person name="Muchero W."/>
            <person name="Kamisugi Y."/>
            <person name="Saleh O."/>
            <person name="Blanc G."/>
            <person name="Decker E.L."/>
            <person name="van Gessel N."/>
            <person name="Grimwood J."/>
            <person name="Hayes R.D."/>
            <person name="Graham S.W."/>
            <person name="Gunter L.E."/>
            <person name="McDaniel S.F."/>
            <person name="Hoernstein S.N.W."/>
            <person name="Larsson A."/>
            <person name="Li F.W."/>
            <person name="Perroud P.F."/>
            <person name="Phillips J."/>
            <person name="Ranjan P."/>
            <person name="Rokshar D.S."/>
            <person name="Rothfels C.J."/>
            <person name="Schneider L."/>
            <person name="Shu S."/>
            <person name="Stevenson D.W."/>
            <person name="Thummler F."/>
            <person name="Tillich M."/>
            <person name="Villarreal Aguilar J.C."/>
            <person name="Widiez T."/>
            <person name="Wong G.K."/>
            <person name="Wymore A."/>
            <person name="Zhang Y."/>
            <person name="Zimmer A.D."/>
            <person name="Quatrano R.S."/>
            <person name="Mayer K.F.X."/>
            <person name="Goodstein D."/>
            <person name="Casacuberta J.M."/>
            <person name="Vandepoele K."/>
            <person name="Reski R."/>
            <person name="Cuming A.C."/>
            <person name="Tuskan G.A."/>
            <person name="Maumus F."/>
            <person name="Salse J."/>
            <person name="Schmutz J."/>
            <person name="Rensing S.A."/>
        </authorList>
    </citation>
    <scope>NUCLEOTIDE SEQUENCE [LARGE SCALE GENOMIC DNA]</scope>
    <source>
        <strain evidence="2 3">cv. Gransden 2004</strain>
    </source>
</reference>
<sequence length="51" mass="5436">MELILTPSTMILMEGEPVVQQVESGQRHRGEKSEGFSGPGLGELLINGGLL</sequence>
<dbReference type="AlphaFoldDB" id="A0A2K1IZE1"/>
<name>A0A2K1IZE1_PHYPA</name>
<dbReference type="Gramene" id="Pp3c19_23070V3.1">
    <property type="protein sequence ID" value="PAC:32938171.CDS.1"/>
    <property type="gene ID" value="Pp3c19_23070"/>
</dbReference>
<reference evidence="1 3" key="1">
    <citation type="journal article" date="2008" name="Science">
        <title>The Physcomitrella genome reveals evolutionary insights into the conquest of land by plants.</title>
        <authorList>
            <person name="Rensing S."/>
            <person name="Lang D."/>
            <person name="Zimmer A."/>
            <person name="Terry A."/>
            <person name="Salamov A."/>
            <person name="Shapiro H."/>
            <person name="Nishiyama T."/>
            <person name="Perroud P.-F."/>
            <person name="Lindquist E."/>
            <person name="Kamisugi Y."/>
            <person name="Tanahashi T."/>
            <person name="Sakakibara K."/>
            <person name="Fujita T."/>
            <person name="Oishi K."/>
            <person name="Shin-I T."/>
            <person name="Kuroki Y."/>
            <person name="Toyoda A."/>
            <person name="Suzuki Y."/>
            <person name="Hashimoto A."/>
            <person name="Yamaguchi K."/>
            <person name="Sugano A."/>
            <person name="Kohara Y."/>
            <person name="Fujiyama A."/>
            <person name="Anterola A."/>
            <person name="Aoki S."/>
            <person name="Ashton N."/>
            <person name="Barbazuk W.B."/>
            <person name="Barker E."/>
            <person name="Bennetzen J."/>
            <person name="Bezanilla M."/>
            <person name="Blankenship R."/>
            <person name="Cho S.H."/>
            <person name="Dutcher S."/>
            <person name="Estelle M."/>
            <person name="Fawcett J.A."/>
            <person name="Gundlach H."/>
            <person name="Hanada K."/>
            <person name="Heyl A."/>
            <person name="Hicks K.A."/>
            <person name="Hugh J."/>
            <person name="Lohr M."/>
            <person name="Mayer K."/>
            <person name="Melkozernov A."/>
            <person name="Murata T."/>
            <person name="Nelson D."/>
            <person name="Pils B."/>
            <person name="Prigge M."/>
            <person name="Reiss B."/>
            <person name="Renner T."/>
            <person name="Rombauts S."/>
            <person name="Rushton P."/>
            <person name="Sanderfoot A."/>
            <person name="Schween G."/>
            <person name="Shiu S.-H."/>
            <person name="Stueber K."/>
            <person name="Theodoulou F.L."/>
            <person name="Tu H."/>
            <person name="Van de Peer Y."/>
            <person name="Verrier P.J."/>
            <person name="Waters E."/>
            <person name="Wood A."/>
            <person name="Yang L."/>
            <person name="Cove D."/>
            <person name="Cuming A."/>
            <person name="Hasebe M."/>
            <person name="Lucas S."/>
            <person name="Mishler D.B."/>
            <person name="Reski R."/>
            <person name="Grigoriev I."/>
            <person name="Quatrano R.S."/>
            <person name="Boore J.L."/>
        </authorList>
    </citation>
    <scope>NUCLEOTIDE SEQUENCE [LARGE SCALE GENOMIC DNA]</scope>
    <source>
        <strain evidence="2 3">cv. Gransden 2004</strain>
    </source>
</reference>
<evidence type="ECO:0000313" key="3">
    <source>
        <dbReference type="Proteomes" id="UP000006727"/>
    </source>
</evidence>
<evidence type="ECO:0000313" key="2">
    <source>
        <dbReference type="EnsemblPlants" id="PAC:32938171.CDS.1"/>
    </source>
</evidence>
<keyword evidence="3" id="KW-1185">Reference proteome</keyword>
<dbReference type="PaxDb" id="3218-PP1S471_13V6.1"/>
<dbReference type="InParanoid" id="A0A2K1IZE1"/>
<dbReference type="EnsemblPlants" id="Pp3c19_23070V3.1">
    <property type="protein sequence ID" value="PAC:32938171.CDS.1"/>
    <property type="gene ID" value="Pp3c19_23070"/>
</dbReference>
<reference evidence="2" key="3">
    <citation type="submission" date="2020-12" db="UniProtKB">
        <authorList>
            <consortium name="EnsemblPlants"/>
        </authorList>
    </citation>
    <scope>IDENTIFICATION</scope>
</reference>
<organism evidence="1">
    <name type="scientific">Physcomitrium patens</name>
    <name type="common">Spreading-leaved earth moss</name>
    <name type="synonym">Physcomitrella patens</name>
    <dbReference type="NCBI Taxonomy" id="3218"/>
    <lineage>
        <taxon>Eukaryota</taxon>
        <taxon>Viridiplantae</taxon>
        <taxon>Streptophyta</taxon>
        <taxon>Embryophyta</taxon>
        <taxon>Bryophyta</taxon>
        <taxon>Bryophytina</taxon>
        <taxon>Bryopsida</taxon>
        <taxon>Funariidae</taxon>
        <taxon>Funariales</taxon>
        <taxon>Funariaceae</taxon>
        <taxon>Physcomitrium</taxon>
    </lineage>
</organism>
<dbReference type="EMBL" id="ABEU02000019">
    <property type="protein sequence ID" value="PNR34631.1"/>
    <property type="molecule type" value="Genomic_DNA"/>
</dbReference>
<evidence type="ECO:0000313" key="1">
    <source>
        <dbReference type="EMBL" id="PNR34631.1"/>
    </source>
</evidence>
<dbReference type="Proteomes" id="UP000006727">
    <property type="component" value="Chromosome 19"/>
</dbReference>